<keyword evidence="3" id="KW-1015">Disulfide bond</keyword>
<comment type="similarity">
    <text evidence="1">Belongs to the peptidase C1 family.</text>
</comment>
<dbReference type="SUPFAM" id="SSF54001">
    <property type="entry name" value="Cysteine proteinases"/>
    <property type="match status" value="1"/>
</dbReference>
<name>A0A8J8NLV3_HALGN</name>
<dbReference type="InterPro" id="IPR038765">
    <property type="entry name" value="Papain-like_cys_pep_sf"/>
</dbReference>
<evidence type="ECO:0000256" key="1">
    <source>
        <dbReference type="ARBA" id="ARBA00008455"/>
    </source>
</evidence>
<dbReference type="CDD" id="cd02248">
    <property type="entry name" value="Peptidase_C1A"/>
    <property type="match status" value="1"/>
</dbReference>
<dbReference type="Pfam" id="PF08246">
    <property type="entry name" value="Inhibitor_I29"/>
    <property type="match status" value="1"/>
</dbReference>
<dbReference type="SMART" id="SM00645">
    <property type="entry name" value="Pept_C1"/>
    <property type="match status" value="1"/>
</dbReference>
<feature type="domain" description="Peptidase C1A papain C-terminal" evidence="4">
    <location>
        <begin position="105"/>
        <end position="290"/>
    </location>
</feature>
<evidence type="ECO:0000259" key="4">
    <source>
        <dbReference type="SMART" id="SM00645"/>
    </source>
</evidence>
<sequence length="291" mass="31899">MTVQRGMNLSSEDSTFAEYLAKYGKSYDTKEEYEYRRELFNKEFEDIMSHNAQNDVTWFRAVNKFTDMTPVEINRYLGGGLRNEERPHIEEQSDYETLDHAYEASNGGVDWRGYMNPVRDQGQCGSCWAFASVATTEGRYSIKHGGSKVALSEQQLVDCSRSVGNQGCNGGWASKALQWLQANGAASRASYPYTARDGSCKKGTIAARITGVSGVSNAKNAIAGGPVAVYVQAQGGFMSYGGGIYNGVCGQYDHAVTAVGWGQSGNTEYWIIRVQINGNCRITFDSFPSTA</sequence>
<dbReference type="PRINTS" id="PR00705">
    <property type="entry name" value="PAPAIN"/>
</dbReference>
<dbReference type="GO" id="GO:0008234">
    <property type="term" value="F:cysteine-type peptidase activity"/>
    <property type="evidence" value="ECO:0007669"/>
    <property type="project" value="InterPro"/>
</dbReference>
<dbReference type="EMBL" id="RRYP01011604">
    <property type="protein sequence ID" value="TNV77622.1"/>
    <property type="molecule type" value="Genomic_DNA"/>
</dbReference>
<keyword evidence="7" id="KW-1185">Reference proteome</keyword>
<evidence type="ECO:0000313" key="7">
    <source>
        <dbReference type="Proteomes" id="UP000785679"/>
    </source>
</evidence>
<evidence type="ECO:0000259" key="5">
    <source>
        <dbReference type="SMART" id="SM00848"/>
    </source>
</evidence>
<dbReference type="PROSITE" id="PS00139">
    <property type="entry name" value="THIOL_PROTEASE_CYS"/>
    <property type="match status" value="1"/>
</dbReference>
<dbReference type="PANTHER" id="PTHR12411">
    <property type="entry name" value="CYSTEINE PROTEASE FAMILY C1-RELATED"/>
    <property type="match status" value="1"/>
</dbReference>
<protein>
    <submittedName>
        <fullName evidence="6">Uncharacterized protein</fullName>
    </submittedName>
</protein>
<dbReference type="OrthoDB" id="190265at2759"/>
<dbReference type="InterPro" id="IPR000169">
    <property type="entry name" value="Pept_cys_AS"/>
</dbReference>
<proteinExistence type="inferred from homology"/>
<dbReference type="SMART" id="SM00848">
    <property type="entry name" value="Inhibitor_I29"/>
    <property type="match status" value="1"/>
</dbReference>
<dbReference type="GO" id="GO:0006508">
    <property type="term" value="P:proteolysis"/>
    <property type="evidence" value="ECO:0007669"/>
    <property type="project" value="InterPro"/>
</dbReference>
<dbReference type="Proteomes" id="UP000785679">
    <property type="component" value="Unassembled WGS sequence"/>
</dbReference>
<dbReference type="InterPro" id="IPR013128">
    <property type="entry name" value="Peptidase_C1A"/>
</dbReference>
<dbReference type="InterPro" id="IPR000668">
    <property type="entry name" value="Peptidase_C1A_C"/>
</dbReference>
<gene>
    <name evidence="6" type="ORF">FGO68_gene3832</name>
</gene>
<organism evidence="6 7">
    <name type="scientific">Halteria grandinella</name>
    <dbReference type="NCBI Taxonomy" id="5974"/>
    <lineage>
        <taxon>Eukaryota</taxon>
        <taxon>Sar</taxon>
        <taxon>Alveolata</taxon>
        <taxon>Ciliophora</taxon>
        <taxon>Intramacronucleata</taxon>
        <taxon>Spirotrichea</taxon>
        <taxon>Stichotrichia</taxon>
        <taxon>Sporadotrichida</taxon>
        <taxon>Halteriidae</taxon>
        <taxon>Halteria</taxon>
    </lineage>
</organism>
<evidence type="ECO:0000256" key="2">
    <source>
        <dbReference type="ARBA" id="ARBA00023145"/>
    </source>
</evidence>
<dbReference type="InterPro" id="IPR039417">
    <property type="entry name" value="Peptidase_C1A_papain-like"/>
</dbReference>
<feature type="domain" description="Cathepsin propeptide inhibitor" evidence="5">
    <location>
        <begin position="16"/>
        <end position="73"/>
    </location>
</feature>
<dbReference type="InterPro" id="IPR013201">
    <property type="entry name" value="Prot_inhib_I29"/>
</dbReference>
<dbReference type="Pfam" id="PF00112">
    <property type="entry name" value="Peptidase_C1"/>
    <property type="match status" value="1"/>
</dbReference>
<comment type="caution">
    <text evidence="6">The sequence shown here is derived from an EMBL/GenBank/DDBJ whole genome shotgun (WGS) entry which is preliminary data.</text>
</comment>
<evidence type="ECO:0000256" key="3">
    <source>
        <dbReference type="ARBA" id="ARBA00023157"/>
    </source>
</evidence>
<dbReference type="Gene3D" id="3.90.70.10">
    <property type="entry name" value="Cysteine proteinases"/>
    <property type="match status" value="1"/>
</dbReference>
<dbReference type="AlphaFoldDB" id="A0A8J8NLV3"/>
<reference evidence="6" key="1">
    <citation type="submission" date="2019-06" db="EMBL/GenBank/DDBJ databases">
        <authorList>
            <person name="Zheng W."/>
        </authorList>
    </citation>
    <scope>NUCLEOTIDE SEQUENCE</scope>
    <source>
        <strain evidence="6">QDHG01</strain>
    </source>
</reference>
<keyword evidence="2" id="KW-0865">Zymogen</keyword>
<evidence type="ECO:0000313" key="6">
    <source>
        <dbReference type="EMBL" id="TNV77622.1"/>
    </source>
</evidence>
<accession>A0A8J8NLV3</accession>